<evidence type="ECO:0000313" key="9">
    <source>
        <dbReference type="Proteomes" id="UP000570592"/>
    </source>
</evidence>
<protein>
    <submittedName>
        <fullName evidence="8">TVAZ2 protein</fullName>
    </submittedName>
</protein>
<evidence type="ECO:0000256" key="3">
    <source>
        <dbReference type="ARBA" id="ARBA00023130"/>
    </source>
</evidence>
<evidence type="ECO:0000256" key="2">
    <source>
        <dbReference type="ARBA" id="ARBA00022859"/>
    </source>
</evidence>
<sequence>FPPAVASVRAQLQQETSLETTESTGININCSHPTKRSSDFIHFYRQLPGQGPEFLALTARGSKDLPDIAGRLSVSEDGRTSALYLSRPRRRDAAVYYCALGD</sequence>
<feature type="non-terminal residue" evidence="8">
    <location>
        <position position="1"/>
    </location>
</feature>
<dbReference type="EMBL" id="VZTX01016546">
    <property type="protein sequence ID" value="NXU14467.1"/>
    <property type="molecule type" value="Genomic_DNA"/>
</dbReference>
<proteinExistence type="predicted"/>
<dbReference type="Proteomes" id="UP000570592">
    <property type="component" value="Unassembled WGS sequence"/>
</dbReference>
<feature type="domain" description="Immunoglobulin V-set" evidence="7">
    <location>
        <begin position="25"/>
        <end position="100"/>
    </location>
</feature>
<evidence type="ECO:0000259" key="7">
    <source>
        <dbReference type="SMART" id="SM00406"/>
    </source>
</evidence>
<dbReference type="SUPFAM" id="SSF48726">
    <property type="entry name" value="Immunoglobulin"/>
    <property type="match status" value="1"/>
</dbReference>
<dbReference type="Pfam" id="PF07686">
    <property type="entry name" value="V-set"/>
    <property type="match status" value="1"/>
</dbReference>
<comment type="caution">
    <text evidence="8">The sequence shown here is derived from an EMBL/GenBank/DDBJ whole genome shotgun (WGS) entry which is preliminary data.</text>
</comment>
<dbReference type="Gene3D" id="2.60.40.10">
    <property type="entry name" value="Immunoglobulins"/>
    <property type="match status" value="1"/>
</dbReference>
<dbReference type="PANTHER" id="PTHR19343:SF13">
    <property type="entry name" value="T CELL RECEPTOR ALPHA VARIABLE 21"/>
    <property type="match status" value="1"/>
</dbReference>
<accession>A0A7L3I9W0</accession>
<evidence type="ECO:0000256" key="5">
    <source>
        <dbReference type="ARBA" id="ARBA00023319"/>
    </source>
</evidence>
<keyword evidence="5" id="KW-0393">Immunoglobulin domain</keyword>
<dbReference type="InterPro" id="IPR013106">
    <property type="entry name" value="Ig_V-set"/>
</dbReference>
<dbReference type="InterPro" id="IPR013783">
    <property type="entry name" value="Ig-like_fold"/>
</dbReference>
<dbReference type="GO" id="GO:0042101">
    <property type="term" value="C:T cell receptor complex"/>
    <property type="evidence" value="ECO:0007669"/>
    <property type="project" value="UniProtKB-KW"/>
</dbReference>
<keyword evidence="1" id="KW-0732">Signal</keyword>
<keyword evidence="4" id="KW-0675">Receptor</keyword>
<evidence type="ECO:0000256" key="1">
    <source>
        <dbReference type="ARBA" id="ARBA00022729"/>
    </source>
</evidence>
<dbReference type="PANTHER" id="PTHR19343">
    <property type="entry name" value="T CELL RECEPTOR ALPHA VARIABLE 1-2"/>
    <property type="match status" value="1"/>
</dbReference>
<name>A0A7L3I9W0_9PASS</name>
<dbReference type="AlphaFoldDB" id="A0A7L3I9W0"/>
<keyword evidence="9" id="KW-1185">Reference proteome</keyword>
<organism evidence="8 9">
    <name type="scientific">Pardalotus punctatus</name>
    <name type="common">spotted pardalote</name>
    <dbReference type="NCBI Taxonomy" id="254575"/>
    <lineage>
        <taxon>Eukaryota</taxon>
        <taxon>Metazoa</taxon>
        <taxon>Chordata</taxon>
        <taxon>Craniata</taxon>
        <taxon>Vertebrata</taxon>
        <taxon>Euteleostomi</taxon>
        <taxon>Archelosauria</taxon>
        <taxon>Archosauria</taxon>
        <taxon>Dinosauria</taxon>
        <taxon>Saurischia</taxon>
        <taxon>Theropoda</taxon>
        <taxon>Coelurosauria</taxon>
        <taxon>Aves</taxon>
        <taxon>Neognathae</taxon>
        <taxon>Neoaves</taxon>
        <taxon>Telluraves</taxon>
        <taxon>Australaves</taxon>
        <taxon>Passeriformes</taxon>
        <taxon>Meliphagoidea</taxon>
        <taxon>Pardalotidae</taxon>
        <taxon>Pardalotus</taxon>
    </lineage>
</organism>
<evidence type="ECO:0000256" key="6">
    <source>
        <dbReference type="ARBA" id="ARBA00043266"/>
    </source>
</evidence>
<feature type="non-terminal residue" evidence="8">
    <location>
        <position position="102"/>
    </location>
</feature>
<keyword evidence="3" id="KW-1064">Adaptive immunity</keyword>
<dbReference type="InterPro" id="IPR036179">
    <property type="entry name" value="Ig-like_dom_sf"/>
</dbReference>
<keyword evidence="6" id="KW-1279">T cell receptor</keyword>
<dbReference type="GO" id="GO:0002250">
    <property type="term" value="P:adaptive immune response"/>
    <property type="evidence" value="ECO:0007669"/>
    <property type="project" value="UniProtKB-KW"/>
</dbReference>
<keyword evidence="2" id="KW-0391">Immunity</keyword>
<reference evidence="8 9" key="1">
    <citation type="submission" date="2019-09" db="EMBL/GenBank/DDBJ databases">
        <title>Bird 10,000 Genomes (B10K) Project - Family phase.</title>
        <authorList>
            <person name="Zhang G."/>
        </authorList>
    </citation>
    <scope>NUCLEOTIDE SEQUENCE [LARGE SCALE GENOMIC DNA]</scope>
    <source>
        <strain evidence="8">B10K-DU-029-51</strain>
    </source>
</reference>
<dbReference type="SMART" id="SM00406">
    <property type="entry name" value="IGv"/>
    <property type="match status" value="1"/>
</dbReference>
<evidence type="ECO:0000313" key="8">
    <source>
        <dbReference type="EMBL" id="NXU14467.1"/>
    </source>
</evidence>
<gene>
    <name evidence="8" type="primary">Trav262_0</name>
    <name evidence="8" type="ORF">PARPUN_R07045</name>
</gene>
<evidence type="ECO:0000256" key="4">
    <source>
        <dbReference type="ARBA" id="ARBA00023170"/>
    </source>
</evidence>
<dbReference type="GO" id="GO:0042605">
    <property type="term" value="F:peptide antigen binding"/>
    <property type="evidence" value="ECO:0007669"/>
    <property type="project" value="TreeGrafter"/>
</dbReference>
<dbReference type="InterPro" id="IPR051006">
    <property type="entry name" value="TCR_variable_domain"/>
</dbReference>